<evidence type="ECO:0000256" key="5">
    <source>
        <dbReference type="ARBA" id="ARBA00023163"/>
    </source>
</evidence>
<dbReference type="SUPFAM" id="SSF88659">
    <property type="entry name" value="Sigma3 and sigma4 domains of RNA polymerase sigma factors"/>
    <property type="match status" value="1"/>
</dbReference>
<evidence type="ECO:0000256" key="3">
    <source>
        <dbReference type="ARBA" id="ARBA00023082"/>
    </source>
</evidence>
<keyword evidence="9" id="KW-1185">Reference proteome</keyword>
<dbReference type="InterPro" id="IPR014284">
    <property type="entry name" value="RNA_pol_sigma-70_dom"/>
</dbReference>
<keyword evidence="4" id="KW-0238">DNA-binding</keyword>
<evidence type="ECO:0000259" key="7">
    <source>
        <dbReference type="Pfam" id="PF08281"/>
    </source>
</evidence>
<protein>
    <submittedName>
        <fullName evidence="8">RNA polymerase sigma factor</fullName>
    </submittedName>
</protein>
<keyword evidence="2" id="KW-0805">Transcription regulation</keyword>
<dbReference type="PANTHER" id="PTHR43133">
    <property type="entry name" value="RNA POLYMERASE ECF-TYPE SIGMA FACTO"/>
    <property type="match status" value="1"/>
</dbReference>
<dbReference type="Gene3D" id="1.10.1740.10">
    <property type="match status" value="1"/>
</dbReference>
<gene>
    <name evidence="8" type="ORF">LZC95_05340</name>
</gene>
<evidence type="ECO:0000256" key="4">
    <source>
        <dbReference type="ARBA" id="ARBA00023125"/>
    </source>
</evidence>
<reference evidence="8 9" key="1">
    <citation type="submission" date="2021-12" db="EMBL/GenBank/DDBJ databases">
        <title>Discovery of the Pendulisporaceae a myxobacterial family with distinct sporulation behavior and unique specialized metabolism.</title>
        <authorList>
            <person name="Garcia R."/>
            <person name="Popoff A."/>
            <person name="Bader C.D."/>
            <person name="Loehr J."/>
            <person name="Walesch S."/>
            <person name="Walt C."/>
            <person name="Boldt J."/>
            <person name="Bunk B."/>
            <person name="Haeckl F.J.F.P.J."/>
            <person name="Gunesch A.P."/>
            <person name="Birkelbach J."/>
            <person name="Nuebel U."/>
            <person name="Pietschmann T."/>
            <person name="Bach T."/>
            <person name="Mueller R."/>
        </authorList>
    </citation>
    <scope>NUCLEOTIDE SEQUENCE [LARGE SCALE GENOMIC DNA]</scope>
    <source>
        <strain evidence="8 9">MSr12523</strain>
    </source>
</reference>
<keyword evidence="5" id="KW-0804">Transcription</keyword>
<dbReference type="InterPro" id="IPR007627">
    <property type="entry name" value="RNA_pol_sigma70_r2"/>
</dbReference>
<dbReference type="Pfam" id="PF04542">
    <property type="entry name" value="Sigma70_r2"/>
    <property type="match status" value="1"/>
</dbReference>
<dbReference type="NCBIfam" id="TIGR02937">
    <property type="entry name" value="sigma70-ECF"/>
    <property type="match status" value="1"/>
</dbReference>
<proteinExistence type="inferred from homology"/>
<feature type="domain" description="RNA polymerase sigma factor 70 region 4 type 2" evidence="7">
    <location>
        <begin position="114"/>
        <end position="157"/>
    </location>
</feature>
<dbReference type="PANTHER" id="PTHR43133:SF8">
    <property type="entry name" value="RNA POLYMERASE SIGMA FACTOR HI_1459-RELATED"/>
    <property type="match status" value="1"/>
</dbReference>
<organism evidence="8 9">
    <name type="scientific">Pendulispora brunnea</name>
    <dbReference type="NCBI Taxonomy" id="2905690"/>
    <lineage>
        <taxon>Bacteria</taxon>
        <taxon>Pseudomonadati</taxon>
        <taxon>Myxococcota</taxon>
        <taxon>Myxococcia</taxon>
        <taxon>Myxococcales</taxon>
        <taxon>Sorangiineae</taxon>
        <taxon>Pendulisporaceae</taxon>
        <taxon>Pendulispora</taxon>
    </lineage>
</organism>
<keyword evidence="3" id="KW-0731">Sigma factor</keyword>
<dbReference type="SUPFAM" id="SSF88946">
    <property type="entry name" value="Sigma2 domain of RNA polymerase sigma factors"/>
    <property type="match status" value="1"/>
</dbReference>
<dbReference type="InterPro" id="IPR039425">
    <property type="entry name" value="RNA_pol_sigma-70-like"/>
</dbReference>
<dbReference type="Gene3D" id="1.10.10.10">
    <property type="entry name" value="Winged helix-like DNA-binding domain superfamily/Winged helix DNA-binding domain"/>
    <property type="match status" value="1"/>
</dbReference>
<evidence type="ECO:0000256" key="1">
    <source>
        <dbReference type="ARBA" id="ARBA00010641"/>
    </source>
</evidence>
<feature type="domain" description="RNA polymerase sigma-70 region 2" evidence="6">
    <location>
        <begin position="12"/>
        <end position="84"/>
    </location>
</feature>
<evidence type="ECO:0000256" key="2">
    <source>
        <dbReference type="ARBA" id="ARBA00023015"/>
    </source>
</evidence>
<dbReference type="EMBL" id="CP089982">
    <property type="protein sequence ID" value="WXA96259.1"/>
    <property type="molecule type" value="Genomic_DNA"/>
</dbReference>
<dbReference type="InterPro" id="IPR013324">
    <property type="entry name" value="RNA_pol_sigma_r3/r4-like"/>
</dbReference>
<dbReference type="InterPro" id="IPR013325">
    <property type="entry name" value="RNA_pol_sigma_r2"/>
</dbReference>
<evidence type="ECO:0000313" key="8">
    <source>
        <dbReference type="EMBL" id="WXA96259.1"/>
    </source>
</evidence>
<dbReference type="InterPro" id="IPR013249">
    <property type="entry name" value="RNA_pol_sigma70_r4_t2"/>
</dbReference>
<accession>A0ABZ2KDX2</accession>
<dbReference type="RefSeq" id="WP_394846875.1">
    <property type="nucleotide sequence ID" value="NZ_CP089982.1"/>
</dbReference>
<evidence type="ECO:0000313" key="9">
    <source>
        <dbReference type="Proteomes" id="UP001379533"/>
    </source>
</evidence>
<name>A0ABZ2KDX2_9BACT</name>
<dbReference type="InterPro" id="IPR036388">
    <property type="entry name" value="WH-like_DNA-bd_sf"/>
</dbReference>
<sequence>MPDSPTSFPAAYVRFLAPVRAKCRRLLGSSAEAEEVAQDAFLRLWQSGFAEAELPPNADARPIMAWLYRTCTRLAIDALRKRRRSITTDDHRDTAERVPCGVGVEQSIAAKKIMLALHARVPGEELEAAILCRIDGLSHTETAEVLEVSERTVRRLLEGFDVHADAWRKEFAS</sequence>
<dbReference type="Proteomes" id="UP001379533">
    <property type="component" value="Chromosome"/>
</dbReference>
<evidence type="ECO:0000259" key="6">
    <source>
        <dbReference type="Pfam" id="PF04542"/>
    </source>
</evidence>
<dbReference type="Pfam" id="PF08281">
    <property type="entry name" value="Sigma70_r4_2"/>
    <property type="match status" value="1"/>
</dbReference>
<comment type="similarity">
    <text evidence="1">Belongs to the sigma-70 factor family. ECF subfamily.</text>
</comment>